<evidence type="ECO:0000259" key="1">
    <source>
        <dbReference type="PROSITE" id="PS51186"/>
    </source>
</evidence>
<dbReference type="EMBL" id="JAMKBI010000011">
    <property type="protein sequence ID" value="MCZ8534505.1"/>
    <property type="molecule type" value="Genomic_DNA"/>
</dbReference>
<dbReference type="InterPro" id="IPR000182">
    <property type="entry name" value="GNAT_dom"/>
</dbReference>
<dbReference type="InterPro" id="IPR016181">
    <property type="entry name" value="Acyl_CoA_acyltransferase"/>
</dbReference>
<protein>
    <submittedName>
        <fullName evidence="2">GNAT family N-acetyltransferase</fullName>
    </submittedName>
</protein>
<dbReference type="Proteomes" id="UP001152172">
    <property type="component" value="Unassembled WGS sequence"/>
</dbReference>
<dbReference type="SUPFAM" id="SSF55729">
    <property type="entry name" value="Acyl-CoA N-acyltransferases (Nat)"/>
    <property type="match status" value="1"/>
</dbReference>
<dbReference type="GO" id="GO:0016747">
    <property type="term" value="F:acyltransferase activity, transferring groups other than amino-acyl groups"/>
    <property type="evidence" value="ECO:0007669"/>
    <property type="project" value="InterPro"/>
</dbReference>
<keyword evidence="3" id="KW-1185">Reference proteome</keyword>
<dbReference type="Pfam" id="PF13508">
    <property type="entry name" value="Acetyltransf_7"/>
    <property type="match status" value="1"/>
</dbReference>
<dbReference type="RefSeq" id="WP_269922651.1">
    <property type="nucleotide sequence ID" value="NZ_JAMKBI010000011.1"/>
</dbReference>
<accession>A0A9X3LBA5</accession>
<evidence type="ECO:0000313" key="2">
    <source>
        <dbReference type="EMBL" id="MCZ8534505.1"/>
    </source>
</evidence>
<dbReference type="CDD" id="cd04301">
    <property type="entry name" value="NAT_SF"/>
    <property type="match status" value="1"/>
</dbReference>
<name>A0A9X3LBA5_9BACI</name>
<reference evidence="2" key="1">
    <citation type="submission" date="2022-05" db="EMBL/GenBank/DDBJ databases">
        <authorList>
            <person name="Colautti A."/>
            <person name="Iacumin L."/>
        </authorList>
    </citation>
    <scope>NUCLEOTIDE SEQUENCE</scope>
    <source>
        <strain evidence="2">DSM 30747</strain>
    </source>
</reference>
<sequence length="158" mass="18167">MEILNIQNQSDLFNESVEIFWGQWGNETNYDFYKDCMRHSSKDKDAIPRFYIAIEGKEIIGTYALLRNDINSRQDLFPWLACLYVKPEYRGRSIGKSLLEHGLNASAQLGYEKLYLSSDLEGYYENYGWVNSTITYGPSGGSIKVYEKTTSEKAGLEI</sequence>
<dbReference type="Gene3D" id="3.40.630.30">
    <property type="match status" value="1"/>
</dbReference>
<dbReference type="AlphaFoldDB" id="A0A9X3LBA5"/>
<organism evidence="2 3">
    <name type="scientific">Psychrobacillus psychrodurans</name>
    <dbReference type="NCBI Taxonomy" id="126157"/>
    <lineage>
        <taxon>Bacteria</taxon>
        <taxon>Bacillati</taxon>
        <taxon>Bacillota</taxon>
        <taxon>Bacilli</taxon>
        <taxon>Bacillales</taxon>
        <taxon>Bacillaceae</taxon>
        <taxon>Psychrobacillus</taxon>
    </lineage>
</organism>
<gene>
    <name evidence="2" type="ORF">M9R61_14435</name>
</gene>
<proteinExistence type="predicted"/>
<evidence type="ECO:0000313" key="3">
    <source>
        <dbReference type="Proteomes" id="UP001152172"/>
    </source>
</evidence>
<feature type="domain" description="N-acetyltransferase" evidence="1">
    <location>
        <begin position="1"/>
        <end position="158"/>
    </location>
</feature>
<dbReference type="PROSITE" id="PS51186">
    <property type="entry name" value="GNAT"/>
    <property type="match status" value="1"/>
</dbReference>
<comment type="caution">
    <text evidence="2">The sequence shown here is derived from an EMBL/GenBank/DDBJ whole genome shotgun (WGS) entry which is preliminary data.</text>
</comment>